<evidence type="ECO:0000256" key="3">
    <source>
        <dbReference type="SAM" id="SignalP"/>
    </source>
</evidence>
<dbReference type="CDD" id="cd19589">
    <property type="entry name" value="serpin_tengpin-like"/>
    <property type="match status" value="1"/>
</dbReference>
<feature type="compositionally biased region" description="Polar residues" evidence="2">
    <location>
        <begin position="29"/>
        <end position="50"/>
    </location>
</feature>
<dbReference type="AlphaFoldDB" id="A0A396AAF8"/>
<name>A0A396AAF8_9FIRM</name>
<dbReference type="Gene3D" id="3.30.497.10">
    <property type="entry name" value="Antithrombin, subunit I, domain 2"/>
    <property type="match status" value="1"/>
</dbReference>
<dbReference type="InterPro" id="IPR042185">
    <property type="entry name" value="Serpin_sf_2"/>
</dbReference>
<dbReference type="Proteomes" id="UP000266391">
    <property type="component" value="Unassembled WGS sequence"/>
</dbReference>
<reference evidence="5 6" key="1">
    <citation type="submission" date="2018-08" db="EMBL/GenBank/DDBJ databases">
        <title>A genome reference for cultivated species of the human gut microbiota.</title>
        <authorList>
            <person name="Zou Y."/>
            <person name="Xue W."/>
            <person name="Luo G."/>
        </authorList>
    </citation>
    <scope>NUCLEOTIDE SEQUENCE [LARGE SCALE GENOMIC DNA]</scope>
    <source>
        <strain evidence="5 6">AM32-8LB</strain>
    </source>
</reference>
<organism evidence="5 6">
    <name type="scientific">Roseburia inulinivorans</name>
    <dbReference type="NCBI Taxonomy" id="360807"/>
    <lineage>
        <taxon>Bacteria</taxon>
        <taxon>Bacillati</taxon>
        <taxon>Bacillota</taxon>
        <taxon>Clostridia</taxon>
        <taxon>Lachnospirales</taxon>
        <taxon>Lachnospiraceae</taxon>
        <taxon>Roseburia</taxon>
    </lineage>
</organism>
<feature type="domain" description="Serpin" evidence="4">
    <location>
        <begin position="82"/>
        <end position="438"/>
    </location>
</feature>
<proteinExistence type="inferred from homology"/>
<protein>
    <submittedName>
        <fullName evidence="5">Serine protease</fullName>
    </submittedName>
</protein>
<evidence type="ECO:0000256" key="1">
    <source>
        <dbReference type="RuleBase" id="RU000411"/>
    </source>
</evidence>
<keyword evidence="5" id="KW-0378">Hydrolase</keyword>
<dbReference type="PANTHER" id="PTHR11461:SF211">
    <property type="entry name" value="GH10112P-RELATED"/>
    <property type="match status" value="1"/>
</dbReference>
<dbReference type="PROSITE" id="PS00284">
    <property type="entry name" value="SERPIN"/>
    <property type="match status" value="1"/>
</dbReference>
<dbReference type="PROSITE" id="PS51257">
    <property type="entry name" value="PROKAR_LIPOPROTEIN"/>
    <property type="match status" value="1"/>
</dbReference>
<keyword evidence="5" id="KW-0645">Protease</keyword>
<dbReference type="Pfam" id="PF00079">
    <property type="entry name" value="Serpin"/>
    <property type="match status" value="1"/>
</dbReference>
<dbReference type="InterPro" id="IPR000215">
    <property type="entry name" value="Serpin_fam"/>
</dbReference>
<sequence length="441" mass="49338">MKRKLVTILIGCMALGLFGCGSGLSDTTKRLTPQQSEDSEQNANHTGNEDQQTEADTTEKKAEDGSTETSFGYRYRYCQFALNLLQQTYEDGKNEMISPLSVLAALTMTENGAKGDTLSQMEQVLSDGTPVGQQGRELSSYMKKLVDTENAHLNIANSIWLKDADTLHVEDDFLSENSKLFDAEIYQAPFDEHTLKDINTWVSQKTEKMIPKILDKIEDNSVMYLINAVAFDAKWQSPYEKEDVEAGTFTSENGTQQTVDMMYSTEAYYLEDDSTTGFIRPYEDGYSFMALLPKEGISIEDYISHLSAEKLIGLVENVSTDYDVDAAIPKFKSEYSIELKDTLQNMGMTDAFDEEQADFCGIGTSDNGNIYINMVLHKTYIEVDEQGTKAGASTVVGMVETMSLYEPEIKTVHLDRPFVYAIIDTETQMPIFLGVTESVEE</sequence>
<comment type="caution">
    <text evidence="5">The sequence shown here is derived from an EMBL/GenBank/DDBJ whole genome shotgun (WGS) entry which is preliminary data.</text>
</comment>
<dbReference type="RefSeq" id="WP_118093535.1">
    <property type="nucleotide sequence ID" value="NZ_QSIQ01000028.1"/>
</dbReference>
<evidence type="ECO:0000259" key="4">
    <source>
        <dbReference type="SMART" id="SM00093"/>
    </source>
</evidence>
<evidence type="ECO:0000313" key="6">
    <source>
        <dbReference type="Proteomes" id="UP000266391"/>
    </source>
</evidence>
<dbReference type="GO" id="GO:0006508">
    <property type="term" value="P:proteolysis"/>
    <property type="evidence" value="ECO:0007669"/>
    <property type="project" value="UniProtKB-KW"/>
</dbReference>
<gene>
    <name evidence="5" type="ORF">DW813_14115</name>
</gene>
<dbReference type="InterPro" id="IPR023796">
    <property type="entry name" value="Serpin_dom"/>
</dbReference>
<dbReference type="SUPFAM" id="SSF56574">
    <property type="entry name" value="Serpins"/>
    <property type="match status" value="1"/>
</dbReference>
<dbReference type="Gene3D" id="2.30.39.10">
    <property type="entry name" value="Alpha-1-antitrypsin, domain 1"/>
    <property type="match status" value="1"/>
</dbReference>
<dbReference type="GO" id="GO:0008233">
    <property type="term" value="F:peptidase activity"/>
    <property type="evidence" value="ECO:0007669"/>
    <property type="project" value="UniProtKB-KW"/>
</dbReference>
<dbReference type="EMBL" id="QSIQ01000028">
    <property type="protein sequence ID" value="RHD00272.1"/>
    <property type="molecule type" value="Genomic_DNA"/>
</dbReference>
<evidence type="ECO:0000256" key="2">
    <source>
        <dbReference type="SAM" id="MobiDB-lite"/>
    </source>
</evidence>
<feature type="region of interest" description="Disordered" evidence="2">
    <location>
        <begin position="29"/>
        <end position="66"/>
    </location>
</feature>
<feature type="signal peptide" evidence="3">
    <location>
        <begin position="1"/>
        <end position="19"/>
    </location>
</feature>
<dbReference type="InterPro" id="IPR023795">
    <property type="entry name" value="Serpin_CS"/>
</dbReference>
<dbReference type="SMART" id="SM00093">
    <property type="entry name" value="SERPIN"/>
    <property type="match status" value="1"/>
</dbReference>
<keyword evidence="3" id="KW-0732">Signal</keyword>
<dbReference type="GO" id="GO:0005615">
    <property type="term" value="C:extracellular space"/>
    <property type="evidence" value="ECO:0007669"/>
    <property type="project" value="InterPro"/>
</dbReference>
<dbReference type="GO" id="GO:0004867">
    <property type="term" value="F:serine-type endopeptidase inhibitor activity"/>
    <property type="evidence" value="ECO:0007669"/>
    <property type="project" value="InterPro"/>
</dbReference>
<comment type="similarity">
    <text evidence="1">Belongs to the serpin family.</text>
</comment>
<accession>A0A396AAF8</accession>
<feature type="chain" id="PRO_5039471552" evidence="3">
    <location>
        <begin position="20"/>
        <end position="441"/>
    </location>
</feature>
<evidence type="ECO:0000313" key="5">
    <source>
        <dbReference type="EMBL" id="RHD00272.1"/>
    </source>
</evidence>
<dbReference type="PANTHER" id="PTHR11461">
    <property type="entry name" value="SERINE PROTEASE INHIBITOR, SERPIN"/>
    <property type="match status" value="1"/>
</dbReference>
<dbReference type="InterPro" id="IPR042178">
    <property type="entry name" value="Serpin_sf_1"/>
</dbReference>
<dbReference type="InterPro" id="IPR036186">
    <property type="entry name" value="Serpin_sf"/>
</dbReference>